<dbReference type="PANTHER" id="PTHR47165:SF4">
    <property type="entry name" value="OS03G0429900 PROTEIN"/>
    <property type="match status" value="1"/>
</dbReference>
<sequence>MAREAEVAFDDIISINHSNTNGRFEVRVVRKWGVIDHSRPGVFGLVEMVLMDKHLHKIQATIPNDVLSVFDEQVQEGRVYVMSDFTVVPSDNHTIPMYVLSLIGADNVLEKKENFKYLVDVVGVVSHVQHDKNFYFDGRVTSSVSFRLNDQRKSFPCELHGVLDDEFKDKVKCCSDGLPIVVLQFARIVISQGSVLVEGVERVTKILVNPNVVEVINFRNGLLLYLGRTPNYGGLIHAKQRLRLSHNLDFIEDHPVKNIAELNTDPQLGVFIVNARMIDILSLDPWWYPMCKCGVVFEDYIGDETGCAQIKTFNHLMADLAVIDPYARVISADDFYKSFYSIMGKSIMWIVKKTTHAPEFVGCSCELLRVTNGLAIIDYFKEKGLYKTSSKVVEKTLLTDKKGNKVINCLPFTTTTSDLVDQYFYAAFPLPS</sequence>
<dbReference type="Proteomes" id="UP000242715">
    <property type="component" value="Unassembled WGS sequence"/>
</dbReference>
<reference evidence="3" key="1">
    <citation type="journal article" date="2017" name="Front. Plant Sci.">
        <title>Climate Clever Clovers: New Paradigm to Reduce the Environmental Footprint of Ruminants by Breeding Low Methanogenic Forages Utilizing Haplotype Variation.</title>
        <authorList>
            <person name="Kaur P."/>
            <person name="Appels R."/>
            <person name="Bayer P.E."/>
            <person name="Keeble-Gagnere G."/>
            <person name="Wang J."/>
            <person name="Hirakawa H."/>
            <person name="Shirasawa K."/>
            <person name="Vercoe P."/>
            <person name="Stefanova K."/>
            <person name="Durmic Z."/>
            <person name="Nichols P."/>
            <person name="Revell C."/>
            <person name="Isobe S.N."/>
            <person name="Edwards D."/>
            <person name="Erskine W."/>
        </authorList>
    </citation>
    <scope>NUCLEOTIDE SEQUENCE [LARGE SCALE GENOMIC DNA]</scope>
    <source>
        <strain evidence="3">cv. Daliak</strain>
    </source>
</reference>
<dbReference type="SUPFAM" id="SSF50249">
    <property type="entry name" value="Nucleic acid-binding proteins"/>
    <property type="match status" value="2"/>
</dbReference>
<dbReference type="OrthoDB" id="687595at2759"/>
<gene>
    <name evidence="2" type="ORF">TSUD_58360</name>
</gene>
<evidence type="ECO:0000313" key="2">
    <source>
        <dbReference type="EMBL" id="GAU31835.1"/>
    </source>
</evidence>
<dbReference type="EMBL" id="DF973469">
    <property type="protein sequence ID" value="GAU31835.1"/>
    <property type="molecule type" value="Genomic_DNA"/>
</dbReference>
<accession>A0A2Z6N7H8</accession>
<dbReference type="InterPro" id="IPR012340">
    <property type="entry name" value="NA-bd_OB-fold"/>
</dbReference>
<proteinExistence type="predicted"/>
<organism evidence="2 3">
    <name type="scientific">Trifolium subterraneum</name>
    <name type="common">Subterranean clover</name>
    <dbReference type="NCBI Taxonomy" id="3900"/>
    <lineage>
        <taxon>Eukaryota</taxon>
        <taxon>Viridiplantae</taxon>
        <taxon>Streptophyta</taxon>
        <taxon>Embryophyta</taxon>
        <taxon>Tracheophyta</taxon>
        <taxon>Spermatophyta</taxon>
        <taxon>Magnoliopsida</taxon>
        <taxon>eudicotyledons</taxon>
        <taxon>Gunneridae</taxon>
        <taxon>Pentapetalae</taxon>
        <taxon>rosids</taxon>
        <taxon>fabids</taxon>
        <taxon>Fabales</taxon>
        <taxon>Fabaceae</taxon>
        <taxon>Papilionoideae</taxon>
        <taxon>50 kb inversion clade</taxon>
        <taxon>NPAAA clade</taxon>
        <taxon>Hologalegina</taxon>
        <taxon>IRL clade</taxon>
        <taxon>Trifolieae</taxon>
        <taxon>Trifolium</taxon>
    </lineage>
</organism>
<dbReference type="CDD" id="cd04480">
    <property type="entry name" value="RPA1_DBD_A_like"/>
    <property type="match status" value="1"/>
</dbReference>
<name>A0A2Z6N7H8_TRISU</name>
<protein>
    <recommendedName>
        <fullName evidence="1">Replication protein A 70 kDa DNA-binding subunit B/D first OB fold domain-containing protein</fullName>
    </recommendedName>
</protein>
<dbReference type="AlphaFoldDB" id="A0A2Z6N7H8"/>
<dbReference type="InterPro" id="IPR003871">
    <property type="entry name" value="RFA1B/D_OB_1st"/>
</dbReference>
<feature type="domain" description="Replication protein A 70 kDa DNA-binding subunit B/D first OB fold" evidence="1">
    <location>
        <begin position="9"/>
        <end position="90"/>
    </location>
</feature>
<dbReference type="PANTHER" id="PTHR47165">
    <property type="entry name" value="OS03G0429900 PROTEIN"/>
    <property type="match status" value="1"/>
</dbReference>
<evidence type="ECO:0000313" key="3">
    <source>
        <dbReference type="Proteomes" id="UP000242715"/>
    </source>
</evidence>
<dbReference type="Pfam" id="PF02721">
    <property type="entry name" value="DUF223"/>
    <property type="match status" value="1"/>
</dbReference>
<keyword evidence="3" id="KW-1185">Reference proteome</keyword>
<dbReference type="Gene3D" id="2.40.50.140">
    <property type="entry name" value="Nucleic acid-binding proteins"/>
    <property type="match status" value="2"/>
</dbReference>
<evidence type="ECO:0000259" key="1">
    <source>
        <dbReference type="Pfam" id="PF02721"/>
    </source>
</evidence>